<evidence type="ECO:0000313" key="22">
    <source>
        <dbReference type="EMBL" id="CAD5123420.1"/>
    </source>
</evidence>
<keyword evidence="11" id="KW-0408">Iron</keyword>
<evidence type="ECO:0000256" key="14">
    <source>
        <dbReference type="ARBA" id="ARBA00025368"/>
    </source>
</evidence>
<dbReference type="GO" id="GO:0102521">
    <property type="term" value="F:tRNA-4-demethylwyosine synthase activity"/>
    <property type="evidence" value="ECO:0007669"/>
    <property type="project" value="UniProtKB-EC"/>
</dbReference>
<dbReference type="PANTHER" id="PTHR13930:SF0">
    <property type="entry name" value="S-ADENOSYL-L-METHIONINE-DEPENDENT TRNA 4-DEMETHYLWYOSINE SYNTHASE TYW1-RELATED"/>
    <property type="match status" value="1"/>
</dbReference>
<dbReference type="SUPFAM" id="SSF102114">
    <property type="entry name" value="Radical SAM enzymes"/>
    <property type="match status" value="1"/>
</dbReference>
<evidence type="ECO:0000256" key="9">
    <source>
        <dbReference type="ARBA" id="ARBA00022723"/>
    </source>
</evidence>
<keyword evidence="12" id="KW-0411">Iron-sulfur</keyword>
<evidence type="ECO:0000256" key="7">
    <source>
        <dbReference type="ARBA" id="ARBA00022691"/>
    </source>
</evidence>
<dbReference type="InterPro" id="IPR001094">
    <property type="entry name" value="Flavdoxin-like"/>
</dbReference>
<comment type="cofactor">
    <cofactor evidence="1">
        <name>[4Fe-4S] cluster</name>
        <dbReference type="ChEBI" id="CHEBI:49883"/>
    </cofactor>
</comment>
<organism evidence="22 23">
    <name type="scientific">Dimorphilus gyrociliatus</name>
    <dbReference type="NCBI Taxonomy" id="2664684"/>
    <lineage>
        <taxon>Eukaryota</taxon>
        <taxon>Metazoa</taxon>
        <taxon>Spiralia</taxon>
        <taxon>Lophotrochozoa</taxon>
        <taxon>Annelida</taxon>
        <taxon>Polychaeta</taxon>
        <taxon>Polychaeta incertae sedis</taxon>
        <taxon>Dinophilidae</taxon>
        <taxon>Dimorphilus</taxon>
    </lineage>
</organism>
<dbReference type="UniPathway" id="UPA00375"/>
<dbReference type="EMBL" id="CAJFCJ010000019">
    <property type="protein sequence ID" value="CAD5123420.1"/>
    <property type="molecule type" value="Genomic_DNA"/>
</dbReference>
<feature type="region of interest" description="Disordered" evidence="19">
    <location>
        <begin position="224"/>
        <end position="261"/>
    </location>
</feature>
<dbReference type="InterPro" id="IPR034556">
    <property type="entry name" value="tRNA_wybutosine-synthase"/>
</dbReference>
<dbReference type="Proteomes" id="UP000549394">
    <property type="component" value="Unassembled WGS sequence"/>
</dbReference>
<evidence type="ECO:0000256" key="13">
    <source>
        <dbReference type="ARBA" id="ARBA00023239"/>
    </source>
</evidence>
<dbReference type="GO" id="GO:0051539">
    <property type="term" value="F:4 iron, 4 sulfur cluster binding"/>
    <property type="evidence" value="ECO:0007669"/>
    <property type="project" value="UniProtKB-KW"/>
</dbReference>
<gene>
    <name evidence="22" type="ORF">DGYR_LOCUS11103</name>
</gene>
<evidence type="ECO:0000256" key="18">
    <source>
        <dbReference type="ARBA" id="ARBA00082357"/>
    </source>
</evidence>
<evidence type="ECO:0000256" key="1">
    <source>
        <dbReference type="ARBA" id="ARBA00001966"/>
    </source>
</evidence>
<evidence type="ECO:0000256" key="8">
    <source>
        <dbReference type="ARBA" id="ARBA00022694"/>
    </source>
</evidence>
<keyword evidence="23" id="KW-1185">Reference proteome</keyword>
<dbReference type="SUPFAM" id="SSF52218">
    <property type="entry name" value="Flavoproteins"/>
    <property type="match status" value="1"/>
</dbReference>
<name>A0A7I8W699_9ANNE</name>
<dbReference type="PRINTS" id="PR00369">
    <property type="entry name" value="FLAVODOXIN"/>
</dbReference>
<dbReference type="InterPro" id="IPR029039">
    <property type="entry name" value="Flavoprotein-like_sf"/>
</dbReference>
<accession>A0A7I8W699</accession>
<keyword evidence="10" id="KW-0547">Nucleotide-binding</keyword>
<evidence type="ECO:0000256" key="11">
    <source>
        <dbReference type="ARBA" id="ARBA00023004"/>
    </source>
</evidence>
<dbReference type="GO" id="GO:0046872">
    <property type="term" value="F:metal ion binding"/>
    <property type="evidence" value="ECO:0007669"/>
    <property type="project" value="UniProtKB-KW"/>
</dbReference>
<evidence type="ECO:0000256" key="16">
    <source>
        <dbReference type="ARBA" id="ARBA00078095"/>
    </source>
</evidence>
<dbReference type="Pfam" id="PF00258">
    <property type="entry name" value="Flavodoxin_1"/>
    <property type="match status" value="1"/>
</dbReference>
<evidence type="ECO:0000256" key="19">
    <source>
        <dbReference type="SAM" id="MobiDB-lite"/>
    </source>
</evidence>
<sequence>MGRATTITLATSLGLAVALYVWHKKYRRSIKISEQKAQSFSKIKILYGSQTGTSEKFARILAKEAKEIHKIECEVISMQDYDPEDSLSDEAKNEIILVSIISTYTDGAPPESAKWFCKWIEEASSDFRIQKSLLSNLKFCVVSLGNSLYEEYFGTVGKTLEDSFKKLDATMILPLGIVDENVAESRHGGKEGDFAAWKKKFWKRALRIIKNNEHIEVKNSKKSSKDCCSASCSCQGDKKTEKNESDSGLSEEEEEENSEDVVDVEDLGNIMGKITRNAAKGGNEKEMITPMLRDALTKQGYKLIGTHSGVKLCRWTKSMLRGRGGCYKHTFYGIESHRCMETTPSLACANKCVFCWRHHTNPVGTEWKWKMDEPDVIFKGALENHYKLIKQYRGVPGVKPERLEEAFRVAHCALSLVGEPIMYPKINEFVKMLHEKRISSFLVTNAQFPDAIKNMVPCTQLYVSVDAATQDALKKIDRPLFKDFWPRFLDSLSALSAKGQRTVYRLTLVKAWNTEELNAYADLVSLGKPDYIEIKGVTYCGESKATTLTMENVPWHDEVLRFVQQLADLLPNYEIACEHAHSNCVLLADVKFKKDDGWYTWIDYEKFHELSDRYKASEGKLQFTSEDYMAKTPTWAQYGAVERGFDPEEKRHFRKKANNKDIGGC</sequence>
<feature type="compositionally biased region" description="Basic and acidic residues" evidence="19">
    <location>
        <begin position="236"/>
        <end position="245"/>
    </location>
</feature>
<dbReference type="InterPro" id="IPR058240">
    <property type="entry name" value="rSAM_sf"/>
</dbReference>
<feature type="domain" description="Radical SAM core" evidence="21">
    <location>
        <begin position="332"/>
        <end position="576"/>
    </location>
</feature>
<dbReference type="Gene3D" id="3.20.20.70">
    <property type="entry name" value="Aldolase class I"/>
    <property type="match status" value="1"/>
</dbReference>
<comment type="caution">
    <text evidence="22">The sequence shown here is derived from an EMBL/GenBank/DDBJ whole genome shotgun (WGS) entry which is preliminary data.</text>
</comment>
<dbReference type="EC" id="4.1.3.44" evidence="4"/>
<protein>
    <recommendedName>
        <fullName evidence="5">S-adenosyl-L-methionine-dependent tRNA 4-demethylwyosine synthase TYW1</fullName>
        <ecNumber evidence="4">4.1.3.44</ecNumber>
    </recommendedName>
    <alternativeName>
        <fullName evidence="18">Radical S-adenosyl methionine and flavodoxin domain-containing protein 1</fullName>
    </alternativeName>
    <alternativeName>
        <fullName evidence="16">tRNA wybutosine-synthesizing protein 1 homolog</fullName>
    </alternativeName>
    <alternativeName>
        <fullName evidence="17">tRNA-yW-synthesizing protein</fullName>
    </alternativeName>
</protein>
<dbReference type="InterPro" id="IPR013917">
    <property type="entry name" value="tRNA_wybutosine-synth"/>
</dbReference>
<evidence type="ECO:0000256" key="10">
    <source>
        <dbReference type="ARBA" id="ARBA00022741"/>
    </source>
</evidence>
<evidence type="ECO:0000256" key="12">
    <source>
        <dbReference type="ARBA" id="ARBA00023014"/>
    </source>
</evidence>
<reference evidence="22 23" key="1">
    <citation type="submission" date="2020-08" db="EMBL/GenBank/DDBJ databases">
        <authorList>
            <person name="Hejnol A."/>
        </authorList>
    </citation>
    <scope>NUCLEOTIDE SEQUENCE [LARGE SCALE GENOMIC DNA]</scope>
</reference>
<evidence type="ECO:0000256" key="6">
    <source>
        <dbReference type="ARBA" id="ARBA00022485"/>
    </source>
</evidence>
<comment type="function">
    <text evidence="14">Probable component of the wybutosine biosynthesis pathway. Wybutosine is a hyper modified guanosine with a tricyclic base found at the 3'-position adjacent to the anticodon of eukaryotic phenylalanine tRNA. Catalyzes the condensation of N-methylguanine with 2 carbon atoms from pyruvate to form the tricyclic 4-demethylwyosine, an intermediate in wybutosine biosynthesis.</text>
</comment>
<evidence type="ECO:0000259" key="21">
    <source>
        <dbReference type="PROSITE" id="PS51918"/>
    </source>
</evidence>
<keyword evidence="9" id="KW-0479">Metal-binding</keyword>
<dbReference type="PROSITE" id="PS51918">
    <property type="entry name" value="RADICAL_SAM"/>
    <property type="match status" value="1"/>
</dbReference>
<dbReference type="InterPro" id="IPR008254">
    <property type="entry name" value="Flavodoxin/NO_synth"/>
</dbReference>
<dbReference type="SFLD" id="SFLDF00284">
    <property type="entry name" value="tRNA_wybutosine-synthesizing"/>
    <property type="match status" value="1"/>
</dbReference>
<comment type="similarity">
    <text evidence="3">Belongs to the TYW1 family.</text>
</comment>
<evidence type="ECO:0000313" key="23">
    <source>
        <dbReference type="Proteomes" id="UP000549394"/>
    </source>
</evidence>
<evidence type="ECO:0000256" key="17">
    <source>
        <dbReference type="ARBA" id="ARBA00081169"/>
    </source>
</evidence>
<dbReference type="GO" id="GO:0010181">
    <property type="term" value="F:FMN binding"/>
    <property type="evidence" value="ECO:0007669"/>
    <property type="project" value="InterPro"/>
</dbReference>
<keyword evidence="7" id="KW-0949">S-adenosyl-L-methionine</keyword>
<dbReference type="InterPro" id="IPR013785">
    <property type="entry name" value="Aldolase_TIM"/>
</dbReference>
<keyword evidence="13" id="KW-0456">Lyase</keyword>
<evidence type="ECO:0000256" key="5">
    <source>
        <dbReference type="ARBA" id="ARBA00017596"/>
    </source>
</evidence>
<evidence type="ECO:0000256" key="3">
    <source>
        <dbReference type="ARBA" id="ARBA00010115"/>
    </source>
</evidence>
<comment type="pathway">
    <text evidence="2">tRNA modification; wybutosine-tRNA(Phe) biosynthesis.</text>
</comment>
<feature type="compositionally biased region" description="Acidic residues" evidence="19">
    <location>
        <begin position="249"/>
        <end position="261"/>
    </location>
</feature>
<dbReference type="OrthoDB" id="271553at2759"/>
<dbReference type="Pfam" id="PF08608">
    <property type="entry name" value="Wyosine_form"/>
    <property type="match status" value="1"/>
</dbReference>
<dbReference type="AlphaFoldDB" id="A0A7I8W699"/>
<evidence type="ECO:0000256" key="15">
    <source>
        <dbReference type="ARBA" id="ARBA00049466"/>
    </source>
</evidence>
<dbReference type="Pfam" id="PF04055">
    <property type="entry name" value="Radical_SAM"/>
    <property type="match status" value="1"/>
</dbReference>
<dbReference type="FunFam" id="3.20.20.70:FF:000196">
    <property type="entry name" value="S-adenosyl-L-methionine-dependent tRNA 4-demethylwyosine synthase"/>
    <property type="match status" value="1"/>
</dbReference>
<comment type="catalytic activity">
    <reaction evidence="15">
        <text>N(1)-methylguanosine(37) in tRNA(Phe) + pyruvate + S-adenosyl-L-methionine = 4-demethylwyosine(37) in tRNA(Phe) + 5'-deoxyadenosine + L-methionine + CO2 + H2O</text>
        <dbReference type="Rhea" id="RHEA:36347"/>
        <dbReference type="Rhea" id="RHEA-COMP:10164"/>
        <dbReference type="Rhea" id="RHEA-COMP:10165"/>
        <dbReference type="ChEBI" id="CHEBI:15361"/>
        <dbReference type="ChEBI" id="CHEBI:15377"/>
        <dbReference type="ChEBI" id="CHEBI:16526"/>
        <dbReference type="ChEBI" id="CHEBI:17319"/>
        <dbReference type="ChEBI" id="CHEBI:57844"/>
        <dbReference type="ChEBI" id="CHEBI:59789"/>
        <dbReference type="ChEBI" id="CHEBI:64315"/>
        <dbReference type="ChEBI" id="CHEBI:73542"/>
        <dbReference type="EC" id="4.1.3.44"/>
    </reaction>
</comment>
<feature type="domain" description="Flavodoxin-like" evidence="20">
    <location>
        <begin position="43"/>
        <end position="202"/>
    </location>
</feature>
<dbReference type="SFLD" id="SFLDG01071">
    <property type="entry name" value="tRNA_wybutosine-synthesizing"/>
    <property type="match status" value="1"/>
</dbReference>
<dbReference type="InterPro" id="IPR007197">
    <property type="entry name" value="rSAM"/>
</dbReference>
<dbReference type="SFLD" id="SFLDS00029">
    <property type="entry name" value="Radical_SAM"/>
    <property type="match status" value="1"/>
</dbReference>
<dbReference type="PROSITE" id="PS50902">
    <property type="entry name" value="FLAVODOXIN_LIKE"/>
    <property type="match status" value="1"/>
</dbReference>
<dbReference type="GO" id="GO:0031591">
    <property type="term" value="P:wybutosine biosynthetic process"/>
    <property type="evidence" value="ECO:0007669"/>
    <property type="project" value="TreeGrafter"/>
</dbReference>
<evidence type="ECO:0000259" key="20">
    <source>
        <dbReference type="PROSITE" id="PS50902"/>
    </source>
</evidence>
<evidence type="ECO:0000256" key="2">
    <source>
        <dbReference type="ARBA" id="ARBA00004797"/>
    </source>
</evidence>
<keyword evidence="8" id="KW-0819">tRNA processing</keyword>
<dbReference type="CDD" id="cd01335">
    <property type="entry name" value="Radical_SAM"/>
    <property type="match status" value="1"/>
</dbReference>
<evidence type="ECO:0000256" key="4">
    <source>
        <dbReference type="ARBA" id="ARBA00012821"/>
    </source>
</evidence>
<dbReference type="PANTHER" id="PTHR13930">
    <property type="entry name" value="S-ADENOSYL-L-METHIONINE-DEPENDENT TRNA 4-DEMETHYLWYOSINE SYNTHASE"/>
    <property type="match status" value="1"/>
</dbReference>
<dbReference type="Gene3D" id="3.40.50.360">
    <property type="match status" value="1"/>
</dbReference>
<keyword evidence="6" id="KW-0004">4Fe-4S</keyword>
<proteinExistence type="inferred from homology"/>